<dbReference type="PANTHER" id="PTHR13170">
    <property type="entry name" value="O-GLCNACASE"/>
    <property type="match status" value="1"/>
</dbReference>
<dbReference type="SUPFAM" id="SSF51445">
    <property type="entry name" value="(Trans)glycosidases"/>
    <property type="match status" value="1"/>
</dbReference>
<evidence type="ECO:0000256" key="5">
    <source>
        <dbReference type="ARBA" id="ARBA00052136"/>
    </source>
</evidence>
<protein>
    <recommendedName>
        <fullName evidence="6">protein O-GlcNAcase</fullName>
        <ecNumber evidence="6">3.2.1.169</ecNumber>
    </recommendedName>
    <alternativeName>
        <fullName evidence="3">Beta-N-acetylhexosaminidase</fullName>
    </alternativeName>
    <alternativeName>
        <fullName evidence="7">Beta-hexosaminidase</fullName>
    </alternativeName>
</protein>
<dbReference type="AlphaFoldDB" id="A0A210QRU4"/>
<evidence type="ECO:0000256" key="4">
    <source>
        <dbReference type="ARBA" id="ARBA00050933"/>
    </source>
</evidence>
<evidence type="ECO:0000313" key="10">
    <source>
        <dbReference type="Proteomes" id="UP000242188"/>
    </source>
</evidence>
<dbReference type="GO" id="GO:0009100">
    <property type="term" value="P:glycoprotein metabolic process"/>
    <property type="evidence" value="ECO:0007669"/>
    <property type="project" value="TreeGrafter"/>
</dbReference>
<reference evidence="9 10" key="1">
    <citation type="journal article" date="2017" name="Nat. Ecol. Evol.">
        <title>Scallop genome provides insights into evolution of bilaterian karyotype and development.</title>
        <authorList>
            <person name="Wang S."/>
            <person name="Zhang J."/>
            <person name="Jiao W."/>
            <person name="Li J."/>
            <person name="Xun X."/>
            <person name="Sun Y."/>
            <person name="Guo X."/>
            <person name="Huan P."/>
            <person name="Dong B."/>
            <person name="Zhang L."/>
            <person name="Hu X."/>
            <person name="Sun X."/>
            <person name="Wang J."/>
            <person name="Zhao C."/>
            <person name="Wang Y."/>
            <person name="Wang D."/>
            <person name="Huang X."/>
            <person name="Wang R."/>
            <person name="Lv J."/>
            <person name="Li Y."/>
            <person name="Zhang Z."/>
            <person name="Liu B."/>
            <person name="Lu W."/>
            <person name="Hui Y."/>
            <person name="Liang J."/>
            <person name="Zhou Z."/>
            <person name="Hou R."/>
            <person name="Li X."/>
            <person name="Liu Y."/>
            <person name="Li H."/>
            <person name="Ning X."/>
            <person name="Lin Y."/>
            <person name="Zhao L."/>
            <person name="Xing Q."/>
            <person name="Dou J."/>
            <person name="Li Y."/>
            <person name="Mao J."/>
            <person name="Guo H."/>
            <person name="Dou H."/>
            <person name="Li T."/>
            <person name="Mu C."/>
            <person name="Jiang W."/>
            <person name="Fu Q."/>
            <person name="Fu X."/>
            <person name="Miao Y."/>
            <person name="Liu J."/>
            <person name="Yu Q."/>
            <person name="Li R."/>
            <person name="Liao H."/>
            <person name="Li X."/>
            <person name="Kong Y."/>
            <person name="Jiang Z."/>
            <person name="Chourrout D."/>
            <person name="Li R."/>
            <person name="Bao Z."/>
        </authorList>
    </citation>
    <scope>NUCLEOTIDE SEQUENCE [LARGE SCALE GENOMIC DNA]</scope>
    <source>
        <strain evidence="9 10">PY_sf001</strain>
    </source>
</reference>
<dbReference type="InterPro" id="IPR051822">
    <property type="entry name" value="Glycosyl_Hydrolase_84"/>
</dbReference>
<dbReference type="OrthoDB" id="9975416at2759"/>
<organism evidence="9 10">
    <name type="scientific">Mizuhopecten yessoensis</name>
    <name type="common">Japanese scallop</name>
    <name type="synonym">Patinopecten yessoensis</name>
    <dbReference type="NCBI Taxonomy" id="6573"/>
    <lineage>
        <taxon>Eukaryota</taxon>
        <taxon>Metazoa</taxon>
        <taxon>Spiralia</taxon>
        <taxon>Lophotrochozoa</taxon>
        <taxon>Mollusca</taxon>
        <taxon>Bivalvia</taxon>
        <taxon>Autobranchia</taxon>
        <taxon>Pteriomorphia</taxon>
        <taxon>Pectinida</taxon>
        <taxon>Pectinoidea</taxon>
        <taxon>Pectinidae</taxon>
        <taxon>Mizuhopecten</taxon>
    </lineage>
</organism>
<keyword evidence="2" id="KW-0326">Glycosidase</keyword>
<dbReference type="PANTHER" id="PTHR13170:SF16">
    <property type="entry name" value="PROTEIN O-GLCNACASE"/>
    <property type="match status" value="1"/>
</dbReference>
<dbReference type="EMBL" id="NEDP02002247">
    <property type="protein sequence ID" value="OWF51476.1"/>
    <property type="molecule type" value="Genomic_DNA"/>
</dbReference>
<gene>
    <name evidence="9" type="ORF">KP79_PYT17842</name>
</gene>
<dbReference type="PROSITE" id="PS52009">
    <property type="entry name" value="GH84"/>
    <property type="match status" value="1"/>
</dbReference>
<dbReference type="InterPro" id="IPR017853">
    <property type="entry name" value="GH"/>
</dbReference>
<dbReference type="Gene3D" id="1.20.58.240">
    <property type="entry name" value="STAT, domain 1"/>
    <property type="match status" value="1"/>
</dbReference>
<keyword evidence="10" id="KW-1185">Reference proteome</keyword>
<dbReference type="Gene3D" id="3.40.630.30">
    <property type="match status" value="1"/>
</dbReference>
<sequence>MKFTGINKRLDDSSKKFVCGAVEGFYGRPWSTEQRKLLFSWLKKMGLNTYMYAPKDDCKHRAFWRELYSVEEAENMTNLIEAATENNVEFIYAISPGLDITFSNSKDVQCLKRKLEQVATFGCTGFALLFDDIDTELSEADRSVFQSFASAQVSVTNEVYEHLGQPHFYFCPTEYCTSRAVPDMAMSEYLNTIGVKLMPGIDILWTGAKVVTKKITVSHLMAISNVLRRPPIIWDNIHANDYDPRRIFLGPYDGRSPEIIPYLRGVLTNPNTEFEGNYIALHTLGQWSKSNCDGLKKDIISDGERLSPVVSDIKLETECEFDTTTEDLPARLDTRYQPKVALMMALKEWMLELDNNRMPPVAVTPVPIPPPNNCIPLAGPLSNPAGIPDVYCSLPGVEETENNPSYMQPTMNPVNSLVSSCSNGIPVTDTEQPCTVADILGEPMDCALSDDTSSVNSDNHEQASLDNLMQVEVVAEDLQNKKGLTASKICDNKTYYEDLSLLVDLFYLPFEHGTQGVKMLQNLRWVKCNAFQVTQAQKKQSEVAEWMENADTFITDVKRVQDMAKRLYEVPNVSLAHTIFPYVWDILGVLETCAAYVAWLKLGSCTLSTSETKGNDNLSWCSNLYKEAFSCGDSEPWVFRGGLQGEFERLLPTRSACDLYYMQPPEVIIRNQYRYRPYSSSDESAVYQICLQTCDDGMDGTEVFPDMPGLIGDRILGAMTSLSPENCFLVEDDVGVCGYAVAALSARQLQERAKLAWIPAMKEKYPLVQKEQPSPADEVISSFHNEQRNIPETVLQKYQSVVRVDFIPSRVVDYSVPKRLLACALNAIKSGGSEGVHVEMNVGDKCMIDHYRRIGFFPITLQPQDPEDVVYLGRII</sequence>
<dbReference type="Proteomes" id="UP000242188">
    <property type="component" value="Unassembled WGS sequence"/>
</dbReference>
<dbReference type="STRING" id="6573.A0A210QRU4"/>
<dbReference type="EC" id="3.2.1.169" evidence="6"/>
<dbReference type="GO" id="GO:0016231">
    <property type="term" value="F:beta-N-acetylglucosaminidase activity"/>
    <property type="evidence" value="ECO:0007669"/>
    <property type="project" value="TreeGrafter"/>
</dbReference>
<dbReference type="Gene3D" id="3.20.20.80">
    <property type="entry name" value="Glycosidases"/>
    <property type="match status" value="1"/>
</dbReference>
<accession>A0A210QRU4</accession>
<evidence type="ECO:0000313" key="9">
    <source>
        <dbReference type="EMBL" id="OWF51476.1"/>
    </source>
</evidence>
<dbReference type="GO" id="GO:0102571">
    <property type="term" value="F:[protein]-3-O-(N-acetyl-D-glucosaminyl)-L-serine/L-threonine O-N-acetyl-alpha-D-glucosaminase activity"/>
    <property type="evidence" value="ECO:0007669"/>
    <property type="project" value="UniProtKB-EC"/>
</dbReference>
<dbReference type="FunFam" id="3.20.20.80:FF:000009">
    <property type="entry name" value="O-GlcNAcase BT_4395"/>
    <property type="match status" value="1"/>
</dbReference>
<name>A0A210QRU4_MIZYE</name>
<evidence type="ECO:0000256" key="3">
    <source>
        <dbReference type="ARBA" id="ARBA00030512"/>
    </source>
</evidence>
<proteinExistence type="predicted"/>
<evidence type="ECO:0000256" key="2">
    <source>
        <dbReference type="ARBA" id="ARBA00023295"/>
    </source>
</evidence>
<evidence type="ECO:0000256" key="1">
    <source>
        <dbReference type="ARBA" id="ARBA00022801"/>
    </source>
</evidence>
<evidence type="ECO:0000256" key="7">
    <source>
        <dbReference type="ARBA" id="ARBA00076634"/>
    </source>
</evidence>
<comment type="catalytic activity">
    <reaction evidence="5">
        <text>3-O-(N-acetyl-beta-D-glucosaminyl)-L-threonyl-[protein] + H2O = L-threonyl-[protein] + N-acetyl-D-glucosamine</text>
        <dbReference type="Rhea" id="RHEA:48892"/>
        <dbReference type="Rhea" id="RHEA-COMP:11060"/>
        <dbReference type="Rhea" id="RHEA-COMP:12252"/>
        <dbReference type="ChEBI" id="CHEBI:15377"/>
        <dbReference type="ChEBI" id="CHEBI:30013"/>
        <dbReference type="ChEBI" id="CHEBI:90840"/>
        <dbReference type="ChEBI" id="CHEBI:506227"/>
        <dbReference type="EC" id="3.2.1.169"/>
    </reaction>
</comment>
<feature type="domain" description="GH84" evidence="8">
    <location>
        <begin position="17"/>
        <end position="292"/>
    </location>
</feature>
<comment type="catalytic activity">
    <reaction evidence="4">
        <text>3-O-(N-acetyl-beta-D-glucosaminyl)-L-seryl-[protein] + H2O = N-acetyl-D-glucosamine + L-seryl-[protein]</text>
        <dbReference type="Rhea" id="RHEA:48876"/>
        <dbReference type="Rhea" id="RHEA-COMP:9863"/>
        <dbReference type="Rhea" id="RHEA-COMP:12251"/>
        <dbReference type="ChEBI" id="CHEBI:15377"/>
        <dbReference type="ChEBI" id="CHEBI:29999"/>
        <dbReference type="ChEBI" id="CHEBI:90838"/>
        <dbReference type="ChEBI" id="CHEBI:506227"/>
        <dbReference type="EC" id="3.2.1.169"/>
    </reaction>
</comment>
<evidence type="ECO:0000259" key="8">
    <source>
        <dbReference type="PROSITE" id="PS52009"/>
    </source>
</evidence>
<keyword evidence="1" id="KW-0378">Hydrolase</keyword>
<dbReference type="Pfam" id="PF07555">
    <property type="entry name" value="NAGidase"/>
    <property type="match status" value="1"/>
</dbReference>
<evidence type="ECO:0000256" key="6">
    <source>
        <dbReference type="ARBA" id="ARBA00066938"/>
    </source>
</evidence>
<comment type="caution">
    <text evidence="9">The sequence shown here is derived from an EMBL/GenBank/DDBJ whole genome shotgun (WGS) entry which is preliminary data.</text>
</comment>
<dbReference type="InterPro" id="IPR011496">
    <property type="entry name" value="O-GlcNAcase_cat"/>
</dbReference>